<name>A0A095X5Q0_9FIRM</name>
<dbReference type="PANTHER" id="PTHR30535:SF34">
    <property type="entry name" value="MOLYBDATE-BINDING PROTEIN MOLA"/>
    <property type="match status" value="1"/>
</dbReference>
<dbReference type="Pfam" id="PF01497">
    <property type="entry name" value="Peripla_BP_2"/>
    <property type="match status" value="1"/>
</dbReference>
<dbReference type="OrthoDB" id="9787830at2"/>
<gene>
    <name evidence="4" type="ORF">HMPREF1630_00760</name>
</gene>
<dbReference type="PROSITE" id="PS51257">
    <property type="entry name" value="PROKAR_LIPOPROTEIN"/>
    <property type="match status" value="1"/>
</dbReference>
<proteinExistence type="inferred from homology"/>
<dbReference type="eggNOG" id="COG0614">
    <property type="taxonomic scope" value="Bacteria"/>
</dbReference>
<dbReference type="Proteomes" id="UP000029579">
    <property type="component" value="Unassembled WGS sequence"/>
</dbReference>
<dbReference type="PROSITE" id="PS50983">
    <property type="entry name" value="FE_B12_PBP"/>
    <property type="match status" value="1"/>
</dbReference>
<dbReference type="Gene3D" id="3.40.50.1980">
    <property type="entry name" value="Nitrogenase molybdenum iron protein domain"/>
    <property type="match status" value="2"/>
</dbReference>
<dbReference type="PANTHER" id="PTHR30535">
    <property type="entry name" value="VITAMIN B12-BINDING PROTEIN"/>
    <property type="match status" value="1"/>
</dbReference>
<dbReference type="EMBL" id="JRMW01000015">
    <property type="protein sequence ID" value="KGF05390.1"/>
    <property type="molecule type" value="Genomic_DNA"/>
</dbReference>
<sequence>MEEIVKKINLRKLALILIFILTLTACGGADKKENLTKEEAKTEKVQETNEESKEEAKEGKLIVEDVLGRTIELDKPLEKVIIQGSGSGGPFMQMMYLDKENFYKKIAAMDDGLRQNRNDLYQRLVEKIPELEDLRRVTNFTDNDFSIEDLLSIDADGIIAPVSYKAQLDTIEDKLDLPVIYVDYHSQDLEKHLKSTEVISKATGLDKNFDKLYNFYKEKREFILDALKDVKNKPNVYLECGQDGEVKYGNAYGNVMMWGKIVNDCGGHNIAGDVLEDKQANPISEEFVLSQDPDIIVLTGSQWVNKPDALRMGYDVTKKEVEEKIKKYNERNGWSSLKAMKDKEVFAIGHNVARDMSDFYSYEALAKAFHPDLFKDLDPDKDMEEFYKEFMPIDYSGCWYTKYE</sequence>
<reference evidence="4 5" key="1">
    <citation type="submission" date="2014-07" db="EMBL/GenBank/DDBJ databases">
        <authorList>
            <person name="McCorrison J."/>
            <person name="Sanka R."/>
            <person name="Torralba M."/>
            <person name="Gillis M."/>
            <person name="Haft D.H."/>
            <person name="Methe B."/>
            <person name="Sutton G."/>
            <person name="Nelson K.E."/>
        </authorList>
    </citation>
    <scope>NUCLEOTIDE SEQUENCE [LARGE SCALE GENOMIC DNA]</scope>
    <source>
        <strain evidence="4 5">S7-1-13</strain>
    </source>
</reference>
<accession>A0A095X5Q0</accession>
<dbReference type="InterPro" id="IPR050902">
    <property type="entry name" value="ABC_Transporter_SBP"/>
</dbReference>
<evidence type="ECO:0000313" key="5">
    <source>
        <dbReference type="Proteomes" id="UP000029579"/>
    </source>
</evidence>
<organism evidence="4 5">
    <name type="scientific">Anaerococcus lactolyticus S7-1-13</name>
    <dbReference type="NCBI Taxonomy" id="1284686"/>
    <lineage>
        <taxon>Bacteria</taxon>
        <taxon>Bacillati</taxon>
        <taxon>Bacillota</taxon>
        <taxon>Tissierellia</taxon>
        <taxon>Tissierellales</taxon>
        <taxon>Peptoniphilaceae</taxon>
        <taxon>Anaerococcus</taxon>
    </lineage>
</organism>
<dbReference type="AlphaFoldDB" id="A0A095X5Q0"/>
<comment type="caution">
    <text evidence="4">The sequence shown here is derived from an EMBL/GenBank/DDBJ whole genome shotgun (WGS) entry which is preliminary data.</text>
</comment>
<evidence type="ECO:0000256" key="2">
    <source>
        <dbReference type="SAM" id="MobiDB-lite"/>
    </source>
</evidence>
<comment type="similarity">
    <text evidence="1">Belongs to the bacterial solute-binding protein 8 family.</text>
</comment>
<evidence type="ECO:0000313" key="4">
    <source>
        <dbReference type="EMBL" id="KGF05390.1"/>
    </source>
</evidence>
<evidence type="ECO:0000256" key="1">
    <source>
        <dbReference type="ARBA" id="ARBA00008814"/>
    </source>
</evidence>
<dbReference type="SUPFAM" id="SSF53807">
    <property type="entry name" value="Helical backbone' metal receptor"/>
    <property type="match status" value="1"/>
</dbReference>
<feature type="domain" description="Fe/B12 periplasmic-binding" evidence="3">
    <location>
        <begin position="79"/>
        <end position="377"/>
    </location>
</feature>
<evidence type="ECO:0000259" key="3">
    <source>
        <dbReference type="PROSITE" id="PS50983"/>
    </source>
</evidence>
<feature type="region of interest" description="Disordered" evidence="2">
    <location>
        <begin position="37"/>
        <end position="56"/>
    </location>
</feature>
<protein>
    <submittedName>
        <fullName evidence="4">Iron ABC transporter substrate-binding protein</fullName>
    </submittedName>
</protein>
<dbReference type="InterPro" id="IPR002491">
    <property type="entry name" value="ABC_transptr_periplasmic_BD"/>
</dbReference>